<dbReference type="SMART" id="SM00421">
    <property type="entry name" value="HTH_LUXR"/>
    <property type="match status" value="1"/>
</dbReference>
<dbReference type="CDD" id="cd06170">
    <property type="entry name" value="LuxR_C_like"/>
    <property type="match status" value="1"/>
</dbReference>
<name>A0ABV1VV63_9ACTN</name>
<dbReference type="SUPFAM" id="SSF48452">
    <property type="entry name" value="TPR-like"/>
    <property type="match status" value="1"/>
</dbReference>
<dbReference type="InterPro" id="IPR016032">
    <property type="entry name" value="Sig_transdc_resp-reg_C-effctor"/>
</dbReference>
<dbReference type="PANTHER" id="PTHR47691:SF3">
    <property type="entry name" value="HTH-TYPE TRANSCRIPTIONAL REGULATOR RV0890C-RELATED"/>
    <property type="match status" value="1"/>
</dbReference>
<dbReference type="InterPro" id="IPR000792">
    <property type="entry name" value="Tscrpt_reg_LuxR_C"/>
</dbReference>
<dbReference type="InterPro" id="IPR002182">
    <property type="entry name" value="NB-ARC"/>
</dbReference>
<comment type="caution">
    <text evidence="3">The sequence shown here is derived from an EMBL/GenBank/DDBJ whole genome shotgun (WGS) entry which is preliminary data.</text>
</comment>
<accession>A0ABV1VV63</accession>
<dbReference type="SUPFAM" id="SSF46894">
    <property type="entry name" value="C-terminal effector domain of the bipartite response regulators"/>
    <property type="match status" value="1"/>
</dbReference>
<dbReference type="Gene3D" id="3.40.50.300">
    <property type="entry name" value="P-loop containing nucleotide triphosphate hydrolases"/>
    <property type="match status" value="1"/>
</dbReference>
<dbReference type="Pfam" id="PF00196">
    <property type="entry name" value="GerE"/>
    <property type="match status" value="1"/>
</dbReference>
<dbReference type="Gene3D" id="1.25.40.10">
    <property type="entry name" value="Tetratricopeptide repeat domain"/>
    <property type="match status" value="1"/>
</dbReference>
<dbReference type="Proteomes" id="UP001458415">
    <property type="component" value="Unassembled WGS sequence"/>
</dbReference>
<dbReference type="PANTHER" id="PTHR47691">
    <property type="entry name" value="REGULATOR-RELATED"/>
    <property type="match status" value="1"/>
</dbReference>
<dbReference type="EMBL" id="JBEPCU010000011">
    <property type="protein sequence ID" value="MER6975822.1"/>
    <property type="molecule type" value="Genomic_DNA"/>
</dbReference>
<dbReference type="InterPro" id="IPR027417">
    <property type="entry name" value="P-loop_NTPase"/>
</dbReference>
<organism evidence="3 4">
    <name type="scientific">Streptomyces carpinensis</name>
    <dbReference type="NCBI Taxonomy" id="66369"/>
    <lineage>
        <taxon>Bacteria</taxon>
        <taxon>Bacillati</taxon>
        <taxon>Actinomycetota</taxon>
        <taxon>Actinomycetes</taxon>
        <taxon>Kitasatosporales</taxon>
        <taxon>Streptomycetaceae</taxon>
        <taxon>Streptomyces</taxon>
    </lineage>
</organism>
<dbReference type="SUPFAM" id="SSF52540">
    <property type="entry name" value="P-loop containing nucleoside triphosphate hydrolases"/>
    <property type="match status" value="1"/>
</dbReference>
<sequence>MSMTTGNSSPPRTAIRTLEGLPASRSDRRRAGNLPEETSRLIGRRAESAEVRGLLGSSRLVTLTGPGGVGKTRLALEVARRARVGFTDGVWVTALDELTQPDLLPAVVLAVMGSAGRSGTRVDDLVEFLGDRRVLLVLDNCEHMAHECASLAAELLGRCPHVSVLATSQTPLGVRGESRFAVPPLSLPEPGQYPKPSVAATVYEAVALFVDRAESASPGTGVRLADEEKVIDLCRQLDGLPLAIELAAAGTRHFPIDVLLRQVQERLQVPTSGSRAAPERQRSLRASLDHSYEFCSTSARELWGSMSVFRGGADFDAVEQVCRSEGLPQDQLHAALAELVDRSVVTFDGIRYRMLETIRRYGLLVLGDAAQSVRLAHRDHYLELAISLEEGWFGPEQPALIERVASEQANLRAALEFCLESPEEVGAGLRLASALWAHWVSRGLPGEGRRWLDRLLAADQLSGPERVGALWVNAVVTAVDGDVSRSLALAQEGCDLALRFEDRPGLAHAVMARGFAEVVAGQIDDGISDLQEAVTLQRQLSEPSPHLATALGELGSALCHAQNPAHAAPILEEARALSEAGDEQLLLSWALTHLGLAALLDGRPHDAAIVLRDALARKRSIQDHLGMNVAVELLSWAALDQGDADRAAQLLGASEAMPEPLVPHLVNYQRMLGWHSEYVARARERVGPAAFESSFEIGRRMSPDEAVSYALVEQDPTVRDVTDPLARWPLTPREREVALLVAQGRTNRQIAAQLVIAHRTADTHVENILKKLGFTSRTQVATLFERVDDGRDEASRPRRPYSGL</sequence>
<dbReference type="PROSITE" id="PS50043">
    <property type="entry name" value="HTH_LUXR_2"/>
    <property type="match status" value="1"/>
</dbReference>
<gene>
    <name evidence="3" type="ORF">ABT317_01830</name>
</gene>
<evidence type="ECO:0000256" key="1">
    <source>
        <dbReference type="SAM" id="MobiDB-lite"/>
    </source>
</evidence>
<dbReference type="PRINTS" id="PR00364">
    <property type="entry name" value="DISEASERSIST"/>
</dbReference>
<reference evidence="3 4" key="1">
    <citation type="submission" date="2024-06" db="EMBL/GenBank/DDBJ databases">
        <title>The Natural Products Discovery Center: Release of the First 8490 Sequenced Strains for Exploring Actinobacteria Biosynthetic Diversity.</title>
        <authorList>
            <person name="Kalkreuter E."/>
            <person name="Kautsar S.A."/>
            <person name="Yang D."/>
            <person name="Bader C.D."/>
            <person name="Teijaro C.N."/>
            <person name="Fluegel L."/>
            <person name="Davis C.M."/>
            <person name="Simpson J.R."/>
            <person name="Lauterbach L."/>
            <person name="Steele A.D."/>
            <person name="Gui C."/>
            <person name="Meng S."/>
            <person name="Li G."/>
            <person name="Viehrig K."/>
            <person name="Ye F."/>
            <person name="Su P."/>
            <person name="Kiefer A.F."/>
            <person name="Nichols A."/>
            <person name="Cepeda A.J."/>
            <person name="Yan W."/>
            <person name="Fan B."/>
            <person name="Jiang Y."/>
            <person name="Adhikari A."/>
            <person name="Zheng C.-J."/>
            <person name="Schuster L."/>
            <person name="Cowan T.M."/>
            <person name="Smanski M.J."/>
            <person name="Chevrette M.G."/>
            <person name="De Carvalho L.P.S."/>
            <person name="Shen B."/>
        </authorList>
    </citation>
    <scope>NUCLEOTIDE SEQUENCE [LARGE SCALE GENOMIC DNA]</scope>
    <source>
        <strain evidence="3 4">NPDC000634</strain>
    </source>
</reference>
<evidence type="ECO:0000313" key="3">
    <source>
        <dbReference type="EMBL" id="MER6975822.1"/>
    </source>
</evidence>
<feature type="compositionally biased region" description="Polar residues" evidence="1">
    <location>
        <begin position="1"/>
        <end position="11"/>
    </location>
</feature>
<dbReference type="Pfam" id="PF00931">
    <property type="entry name" value="NB-ARC"/>
    <property type="match status" value="1"/>
</dbReference>
<dbReference type="PRINTS" id="PR00038">
    <property type="entry name" value="HTHLUXR"/>
</dbReference>
<keyword evidence="4" id="KW-1185">Reference proteome</keyword>
<evidence type="ECO:0000259" key="2">
    <source>
        <dbReference type="PROSITE" id="PS50043"/>
    </source>
</evidence>
<dbReference type="Gene3D" id="1.10.10.10">
    <property type="entry name" value="Winged helix-like DNA-binding domain superfamily/Winged helix DNA-binding domain"/>
    <property type="match status" value="1"/>
</dbReference>
<protein>
    <submittedName>
        <fullName evidence="3">LuxR C-terminal-related transcriptional regulator</fullName>
    </submittedName>
</protein>
<dbReference type="InterPro" id="IPR036388">
    <property type="entry name" value="WH-like_DNA-bd_sf"/>
</dbReference>
<evidence type="ECO:0000313" key="4">
    <source>
        <dbReference type="Proteomes" id="UP001458415"/>
    </source>
</evidence>
<proteinExistence type="predicted"/>
<dbReference type="InterPro" id="IPR011990">
    <property type="entry name" value="TPR-like_helical_dom_sf"/>
</dbReference>
<dbReference type="RefSeq" id="WP_086725093.1">
    <property type="nucleotide sequence ID" value="NZ_MUBM01000081.1"/>
</dbReference>
<feature type="region of interest" description="Disordered" evidence="1">
    <location>
        <begin position="1"/>
        <end position="38"/>
    </location>
</feature>
<feature type="domain" description="HTH luxR-type" evidence="2">
    <location>
        <begin position="721"/>
        <end position="788"/>
    </location>
</feature>